<dbReference type="EMBL" id="MN183282">
    <property type="protein sequence ID" value="QED11658.1"/>
    <property type="molecule type" value="Genomic_DNA"/>
</dbReference>
<proteinExistence type="predicted"/>
<gene>
    <name evidence="2" type="primary">170</name>
    <name evidence="2" type="ORF">SEA_QUI_170</name>
</gene>
<dbReference type="RefSeq" id="YP_010660536.1">
    <property type="nucleotide sequence ID" value="NC_070877.1"/>
</dbReference>
<name>A0A5B8WPP1_9CAUD</name>
<keyword evidence="1" id="KW-1133">Transmembrane helix</keyword>
<dbReference type="GeneID" id="77936530"/>
<dbReference type="Proteomes" id="UP000321915">
    <property type="component" value="Segment"/>
</dbReference>
<keyword evidence="1" id="KW-0812">Transmembrane</keyword>
<feature type="transmembrane region" description="Helical" evidence="1">
    <location>
        <begin position="6"/>
        <end position="24"/>
    </location>
</feature>
<dbReference type="KEGG" id="vg:77936530"/>
<evidence type="ECO:0000256" key="1">
    <source>
        <dbReference type="SAM" id="Phobius"/>
    </source>
</evidence>
<evidence type="ECO:0000313" key="3">
    <source>
        <dbReference type="Proteomes" id="UP000321915"/>
    </source>
</evidence>
<sequence length="112" mass="13141">MNLLDGALGLFLGLLAVGFIILLLRKRFSNDVERKRPPNSLFAPRYVQDWERNFSWAPVRTIDQGWVWLRVYWRRKIYSPTSAGAVDIADKHGNVIHSYTYQNVAEVGWYLW</sequence>
<evidence type="ECO:0000313" key="2">
    <source>
        <dbReference type="EMBL" id="QED11658.1"/>
    </source>
</evidence>
<accession>A0A5B8WPP1</accession>
<keyword evidence="1" id="KW-0472">Membrane</keyword>
<organism evidence="2 3">
    <name type="scientific">Arthrobacter phage Qui</name>
    <dbReference type="NCBI Taxonomy" id="2603260"/>
    <lineage>
        <taxon>Viruses</taxon>
        <taxon>Duplodnaviria</taxon>
        <taxon>Heunggongvirae</taxon>
        <taxon>Uroviricota</taxon>
        <taxon>Caudoviricetes</taxon>
        <taxon>Quivirus</taxon>
        <taxon>Quivirus qui</taxon>
    </lineage>
</organism>
<reference evidence="2 3" key="1">
    <citation type="submission" date="2019-07" db="EMBL/GenBank/DDBJ databases">
        <authorList>
            <person name="Abdullah A."/>
            <person name="Lima G.C."/>
            <person name="Cuneo C.K."/>
            <person name="Ennest D.C."/>
            <person name="Fritz K.J."/>
            <person name="Johnson B.T."/>
            <person name="Larson S.M."/>
            <person name="Lemunyete M.N."/>
            <person name="Murray M.B."/>
            <person name="Osmond D.E."/>
            <person name="Patras K.A."/>
            <person name="Ransibrahmanakul S."/>
            <person name="Simpson K.A."/>
            <person name="Thull B.S."/>
            <person name="Wetzel S."/>
            <person name="Bonilla J.A."/>
            <person name="Klyczek K."/>
            <person name="Garlena R.A."/>
            <person name="Russell D.A."/>
            <person name="Pope W.H."/>
            <person name="Jacobs-Sera D."/>
            <person name="Hatfull G.F."/>
        </authorList>
    </citation>
    <scope>NUCLEOTIDE SEQUENCE [LARGE SCALE GENOMIC DNA]</scope>
</reference>
<protein>
    <submittedName>
        <fullName evidence="2">Uncharacterized protein</fullName>
    </submittedName>
</protein>
<keyword evidence="3" id="KW-1185">Reference proteome</keyword>